<feature type="transmembrane region" description="Helical" evidence="7">
    <location>
        <begin position="447"/>
        <end position="472"/>
    </location>
</feature>
<accession>A0ABD3UNG7</accession>
<reference evidence="9 10" key="1">
    <citation type="submission" date="2024-12" db="EMBL/GenBank/DDBJ databases">
        <title>The unique morphological basis and parallel evolutionary history of personate flowers in Penstemon.</title>
        <authorList>
            <person name="Depatie T.H."/>
            <person name="Wessinger C.A."/>
        </authorList>
    </citation>
    <scope>NUCLEOTIDE SEQUENCE [LARGE SCALE GENOMIC DNA]</scope>
    <source>
        <strain evidence="9">WTNN_2</strain>
        <tissue evidence="9">Leaf</tissue>
    </source>
</reference>
<organism evidence="9 10">
    <name type="scientific">Penstemon smallii</name>
    <dbReference type="NCBI Taxonomy" id="265156"/>
    <lineage>
        <taxon>Eukaryota</taxon>
        <taxon>Viridiplantae</taxon>
        <taxon>Streptophyta</taxon>
        <taxon>Embryophyta</taxon>
        <taxon>Tracheophyta</taxon>
        <taxon>Spermatophyta</taxon>
        <taxon>Magnoliopsida</taxon>
        <taxon>eudicotyledons</taxon>
        <taxon>Gunneridae</taxon>
        <taxon>Pentapetalae</taxon>
        <taxon>asterids</taxon>
        <taxon>lamiids</taxon>
        <taxon>Lamiales</taxon>
        <taxon>Plantaginaceae</taxon>
        <taxon>Cheloneae</taxon>
        <taxon>Penstemon</taxon>
    </lineage>
</organism>
<feature type="domain" description="Amino acid transporter transmembrane" evidence="8">
    <location>
        <begin position="38"/>
        <end position="460"/>
    </location>
</feature>
<dbReference type="GO" id="GO:0006865">
    <property type="term" value="P:amino acid transport"/>
    <property type="evidence" value="ECO:0007669"/>
    <property type="project" value="UniProtKB-KW"/>
</dbReference>
<proteinExistence type="predicted"/>
<protein>
    <recommendedName>
        <fullName evidence="8">Amino acid transporter transmembrane domain-containing protein</fullName>
    </recommendedName>
</protein>
<evidence type="ECO:0000313" key="10">
    <source>
        <dbReference type="Proteomes" id="UP001634393"/>
    </source>
</evidence>
<dbReference type="PANTHER" id="PTHR48017">
    <property type="entry name" value="OS05G0424000 PROTEIN-RELATED"/>
    <property type="match status" value="1"/>
</dbReference>
<keyword evidence="4" id="KW-0029">Amino-acid transport</keyword>
<dbReference type="GO" id="GO:0016020">
    <property type="term" value="C:membrane"/>
    <property type="evidence" value="ECO:0007669"/>
    <property type="project" value="UniProtKB-SubCell"/>
</dbReference>
<feature type="transmembrane region" description="Helical" evidence="7">
    <location>
        <begin position="415"/>
        <end position="435"/>
    </location>
</feature>
<keyword evidence="5 7" id="KW-1133">Transmembrane helix</keyword>
<keyword evidence="3 7" id="KW-0812">Transmembrane</keyword>
<dbReference type="Pfam" id="PF01490">
    <property type="entry name" value="Aa_trans"/>
    <property type="match status" value="1"/>
</dbReference>
<evidence type="ECO:0000259" key="8">
    <source>
        <dbReference type="Pfam" id="PF01490"/>
    </source>
</evidence>
<feature type="transmembrane region" description="Helical" evidence="7">
    <location>
        <begin position="389"/>
        <end position="409"/>
    </location>
</feature>
<name>A0ABD3UNG7_9LAMI</name>
<feature type="transmembrane region" description="Helical" evidence="7">
    <location>
        <begin position="269"/>
        <end position="294"/>
    </location>
</feature>
<feature type="transmembrane region" description="Helical" evidence="7">
    <location>
        <begin position="315"/>
        <end position="337"/>
    </location>
</feature>
<keyword evidence="6 7" id="KW-0472">Membrane</keyword>
<keyword evidence="2" id="KW-0813">Transport</keyword>
<evidence type="ECO:0000313" key="9">
    <source>
        <dbReference type="EMBL" id="KAL3850605.1"/>
    </source>
</evidence>
<gene>
    <name evidence="9" type="ORF">ACJIZ3_012487</name>
</gene>
<comment type="caution">
    <text evidence="9">The sequence shown here is derived from an EMBL/GenBank/DDBJ whole genome shotgun (WGS) entry which is preliminary data.</text>
</comment>
<feature type="transmembrane region" description="Helical" evidence="7">
    <location>
        <begin position="185"/>
        <end position="207"/>
    </location>
</feature>
<feature type="transmembrane region" description="Helical" evidence="7">
    <location>
        <begin position="228"/>
        <end position="249"/>
    </location>
</feature>
<comment type="subcellular location">
    <subcellularLocation>
        <location evidence="1">Membrane</location>
    </subcellularLocation>
</comment>
<dbReference type="AlphaFoldDB" id="A0ABD3UNG7"/>
<evidence type="ECO:0000256" key="2">
    <source>
        <dbReference type="ARBA" id="ARBA00022448"/>
    </source>
</evidence>
<keyword evidence="10" id="KW-1185">Reference proteome</keyword>
<evidence type="ECO:0000256" key="1">
    <source>
        <dbReference type="ARBA" id="ARBA00004370"/>
    </source>
</evidence>
<sequence length="482" mass="53386">MHQGRNDQQTLMDGNVGRGSTPAGADLNSWLPISASREGKWWYSAFHNVTAMVGAGVLGLPLVLAQLGWYPGIIAILVSWMVTLYTLWQLIHLHELVPGKRFDRYSELGQHVLGDKLGSWVVMPQQLIVQIGSNILYTVTGGKSLKKCVGLLLPVADFKKTYYILFFTVLQLILSQLPNFNSLKVISLTAALMSIGYSVIATGASIVRGTVHPGVARYGFHSHTKAGIIFDVFASLGTLAFAFAGHSVALEIQATIPSTPENPSKKPMWKGVVAAYIIVAMCYFSVAISGFWAFGDAVEDDVLMSLEHPNWLISVANFMVFIHVLGSYQVNYIYIYIYGPTPLFFSLAYLLFFFFFLFCFQVFAMPVFDKMESVLVQKFNFTPGRQLRILARSVYVAITGAIGIAVPFFGGLLGFFGGLSFATTSYLIPCIIWLVTHKPKKWSFHWIACWISIFIGIVITSLAPIGGAHNIVTQWKNYTMFS</sequence>
<feature type="transmembrane region" description="Helical" evidence="7">
    <location>
        <begin position="343"/>
        <end position="368"/>
    </location>
</feature>
<dbReference type="Proteomes" id="UP001634393">
    <property type="component" value="Unassembled WGS sequence"/>
</dbReference>
<evidence type="ECO:0000256" key="5">
    <source>
        <dbReference type="ARBA" id="ARBA00022989"/>
    </source>
</evidence>
<dbReference type="InterPro" id="IPR013057">
    <property type="entry name" value="AA_transpt_TM"/>
</dbReference>
<feature type="transmembrane region" description="Helical" evidence="7">
    <location>
        <begin position="69"/>
        <end position="91"/>
    </location>
</feature>
<feature type="transmembrane region" description="Helical" evidence="7">
    <location>
        <begin position="41"/>
        <end position="63"/>
    </location>
</feature>
<evidence type="ECO:0000256" key="4">
    <source>
        <dbReference type="ARBA" id="ARBA00022970"/>
    </source>
</evidence>
<evidence type="ECO:0000256" key="7">
    <source>
        <dbReference type="SAM" id="Phobius"/>
    </source>
</evidence>
<evidence type="ECO:0000256" key="6">
    <source>
        <dbReference type="ARBA" id="ARBA00023136"/>
    </source>
</evidence>
<evidence type="ECO:0000256" key="3">
    <source>
        <dbReference type="ARBA" id="ARBA00022692"/>
    </source>
</evidence>
<dbReference type="EMBL" id="JBJXBP010000001">
    <property type="protein sequence ID" value="KAL3850605.1"/>
    <property type="molecule type" value="Genomic_DNA"/>
</dbReference>